<name>A0A0D3E1Z7_BRAOL</name>
<dbReference type="HOGENOM" id="CLU_095470_0_0_1"/>
<dbReference type="PANTHER" id="PTHR31973">
    <property type="entry name" value="POLYPROTEIN, PUTATIVE-RELATED"/>
    <property type="match status" value="1"/>
</dbReference>
<sequence>MSVVPIIGEGEFEIDDEEVEREEFELDELCCEISDEDNEEEEDPEAPQRMRTHIRRGDGHLYRDQTFFNGVAFKDRVLDYALRTRCNIRQYRYDKDKLGFECAGLGENDEACGWKIYASILPKDKIWRVRLFVDNHTCEVNGECEMVKVPVIARLFGNKIREEPAYYMPMKIEELIMENWSISVSKPQCQAGRNKALKWIKSEHDQQFARLKGW</sequence>
<dbReference type="EnsemblPlants" id="Bo9g017480.1">
    <property type="protein sequence ID" value="Bo9g017480.1"/>
    <property type="gene ID" value="Bo9g017480"/>
</dbReference>
<evidence type="ECO:0000313" key="1">
    <source>
        <dbReference type="EnsemblPlants" id="Bo9g017480.1"/>
    </source>
</evidence>
<reference evidence="1" key="2">
    <citation type="submission" date="2015-03" db="UniProtKB">
        <authorList>
            <consortium name="EnsemblPlants"/>
        </authorList>
    </citation>
    <scope>IDENTIFICATION</scope>
</reference>
<dbReference type="AlphaFoldDB" id="A0A0D3E1Z7"/>
<dbReference type="Proteomes" id="UP000032141">
    <property type="component" value="Chromosome C9"/>
</dbReference>
<dbReference type="PANTHER" id="PTHR31973:SF187">
    <property type="entry name" value="MUTATOR TRANSPOSASE MUDRA PROTEIN"/>
    <property type="match status" value="1"/>
</dbReference>
<proteinExistence type="predicted"/>
<protein>
    <recommendedName>
        <fullName evidence="3">Transposase MuDR plant domain-containing protein</fullName>
    </recommendedName>
</protein>
<accession>A0A0D3E1Z7</accession>
<reference evidence="1 2" key="1">
    <citation type="journal article" date="2014" name="Genome Biol.">
        <title>Transcriptome and methylome profiling reveals relics of genome dominance in the mesopolyploid Brassica oleracea.</title>
        <authorList>
            <person name="Parkin I.A."/>
            <person name="Koh C."/>
            <person name="Tang H."/>
            <person name="Robinson S.J."/>
            <person name="Kagale S."/>
            <person name="Clarke W.E."/>
            <person name="Town C.D."/>
            <person name="Nixon J."/>
            <person name="Krishnakumar V."/>
            <person name="Bidwell S.L."/>
            <person name="Denoeud F."/>
            <person name="Belcram H."/>
            <person name="Links M.G."/>
            <person name="Just J."/>
            <person name="Clarke C."/>
            <person name="Bender T."/>
            <person name="Huebert T."/>
            <person name="Mason A.S."/>
            <person name="Pires J.C."/>
            <person name="Barker G."/>
            <person name="Moore J."/>
            <person name="Walley P.G."/>
            <person name="Manoli S."/>
            <person name="Batley J."/>
            <person name="Edwards D."/>
            <person name="Nelson M.N."/>
            <person name="Wang X."/>
            <person name="Paterson A.H."/>
            <person name="King G."/>
            <person name="Bancroft I."/>
            <person name="Chalhoub B."/>
            <person name="Sharpe A.G."/>
        </authorList>
    </citation>
    <scope>NUCLEOTIDE SEQUENCE</scope>
    <source>
        <strain evidence="1 2">cv. TO1000</strain>
    </source>
</reference>
<dbReference type="Gramene" id="Bo9g017480.1">
    <property type="protein sequence ID" value="Bo9g017480.1"/>
    <property type="gene ID" value="Bo9g017480"/>
</dbReference>
<evidence type="ECO:0000313" key="2">
    <source>
        <dbReference type="Proteomes" id="UP000032141"/>
    </source>
</evidence>
<organism evidence="1 2">
    <name type="scientific">Brassica oleracea var. oleracea</name>
    <dbReference type="NCBI Taxonomy" id="109376"/>
    <lineage>
        <taxon>Eukaryota</taxon>
        <taxon>Viridiplantae</taxon>
        <taxon>Streptophyta</taxon>
        <taxon>Embryophyta</taxon>
        <taxon>Tracheophyta</taxon>
        <taxon>Spermatophyta</taxon>
        <taxon>Magnoliopsida</taxon>
        <taxon>eudicotyledons</taxon>
        <taxon>Gunneridae</taxon>
        <taxon>Pentapetalae</taxon>
        <taxon>rosids</taxon>
        <taxon>malvids</taxon>
        <taxon>Brassicales</taxon>
        <taxon>Brassicaceae</taxon>
        <taxon>Brassiceae</taxon>
        <taxon>Brassica</taxon>
    </lineage>
</organism>
<evidence type="ECO:0008006" key="3">
    <source>
        <dbReference type="Google" id="ProtNLM"/>
    </source>
</evidence>
<keyword evidence="2" id="KW-1185">Reference proteome</keyword>